<feature type="non-terminal residue" evidence="1">
    <location>
        <position position="131"/>
    </location>
</feature>
<evidence type="ECO:0000313" key="2">
    <source>
        <dbReference type="Proteomes" id="UP000271974"/>
    </source>
</evidence>
<dbReference type="STRING" id="188477.A0A433SPC8"/>
<organism evidence="1 2">
    <name type="scientific">Elysia chlorotica</name>
    <name type="common">Eastern emerald elysia</name>
    <name type="synonym">Sea slug</name>
    <dbReference type="NCBI Taxonomy" id="188477"/>
    <lineage>
        <taxon>Eukaryota</taxon>
        <taxon>Metazoa</taxon>
        <taxon>Spiralia</taxon>
        <taxon>Lophotrochozoa</taxon>
        <taxon>Mollusca</taxon>
        <taxon>Gastropoda</taxon>
        <taxon>Heterobranchia</taxon>
        <taxon>Euthyneura</taxon>
        <taxon>Panpulmonata</taxon>
        <taxon>Sacoglossa</taxon>
        <taxon>Placobranchoidea</taxon>
        <taxon>Plakobranchidae</taxon>
        <taxon>Elysia</taxon>
    </lineage>
</organism>
<dbReference type="Proteomes" id="UP000271974">
    <property type="component" value="Unassembled WGS sequence"/>
</dbReference>
<dbReference type="OrthoDB" id="10461707at2759"/>
<keyword evidence="2" id="KW-1185">Reference proteome</keyword>
<dbReference type="InterPro" id="IPR039782">
    <property type="entry name" value="VPS13B"/>
</dbReference>
<evidence type="ECO:0000313" key="1">
    <source>
        <dbReference type="EMBL" id="RUS71068.1"/>
    </source>
</evidence>
<protein>
    <submittedName>
        <fullName evidence="1">Uncharacterized protein</fullName>
    </submittedName>
</protein>
<dbReference type="PANTHER" id="PTHR12517">
    <property type="entry name" value="VACUOLAR PROTEIN SORTING-ASSOCIATED PROTEIN 13B"/>
    <property type="match status" value="1"/>
</dbReference>
<comment type="caution">
    <text evidence="1">The sequence shown here is derived from an EMBL/GenBank/DDBJ whole genome shotgun (WGS) entry which is preliminary data.</text>
</comment>
<name>A0A433SPC8_ELYCH</name>
<sequence length="131" mass="14546">MQQPGDAPSAPYVLDFSQDDLRRGHFQFVESQNDSSLQPEPYEIAFSAGDPASNEGSSMTWCYPHPRILTGIILNPVPFCLSSKAPDEGSFAVIPCELQYWSELSSQFVGLIKIHLSENEPVKVTFPDPTR</sequence>
<dbReference type="PANTHER" id="PTHR12517:SF0">
    <property type="entry name" value="INTERMEMBRANE LIPID TRANSFER PROTEIN VPS13B"/>
    <property type="match status" value="1"/>
</dbReference>
<accession>A0A433SPC8</accession>
<proteinExistence type="predicted"/>
<dbReference type="AlphaFoldDB" id="A0A433SPC8"/>
<gene>
    <name evidence="1" type="ORF">EGW08_021172</name>
</gene>
<dbReference type="EMBL" id="RQTK01001278">
    <property type="protein sequence ID" value="RUS71068.1"/>
    <property type="molecule type" value="Genomic_DNA"/>
</dbReference>
<reference evidence="1 2" key="1">
    <citation type="submission" date="2019-01" db="EMBL/GenBank/DDBJ databases">
        <title>A draft genome assembly of the solar-powered sea slug Elysia chlorotica.</title>
        <authorList>
            <person name="Cai H."/>
            <person name="Li Q."/>
            <person name="Fang X."/>
            <person name="Li J."/>
            <person name="Curtis N.E."/>
            <person name="Altenburger A."/>
            <person name="Shibata T."/>
            <person name="Feng M."/>
            <person name="Maeda T."/>
            <person name="Schwartz J.A."/>
            <person name="Shigenobu S."/>
            <person name="Lundholm N."/>
            <person name="Nishiyama T."/>
            <person name="Yang H."/>
            <person name="Hasebe M."/>
            <person name="Li S."/>
            <person name="Pierce S.K."/>
            <person name="Wang J."/>
        </authorList>
    </citation>
    <scope>NUCLEOTIDE SEQUENCE [LARGE SCALE GENOMIC DNA]</scope>
    <source>
        <strain evidence="1">EC2010</strain>
        <tissue evidence="1">Whole organism of an adult</tissue>
    </source>
</reference>